<accession>E4XFU5</accession>
<keyword evidence="4" id="KW-1185">Reference proteome</keyword>
<protein>
    <submittedName>
        <fullName evidence="3">Uncharacterized protein</fullName>
    </submittedName>
</protein>
<dbReference type="InParanoid" id="E4XFU5"/>
<evidence type="ECO:0000256" key="2">
    <source>
        <dbReference type="SAM" id="MobiDB-lite"/>
    </source>
</evidence>
<dbReference type="Proteomes" id="UP000001307">
    <property type="component" value="Unassembled WGS sequence"/>
</dbReference>
<dbReference type="AlphaFoldDB" id="E4XFU5"/>
<name>E4XFU5_OIKDI</name>
<reference evidence="3" key="1">
    <citation type="journal article" date="2010" name="Science">
        <title>Plasticity of animal genome architecture unmasked by rapid evolution of a pelagic tunicate.</title>
        <authorList>
            <person name="Denoeud F."/>
            <person name="Henriet S."/>
            <person name="Mungpakdee S."/>
            <person name="Aury J.M."/>
            <person name="Da Silva C."/>
            <person name="Brinkmann H."/>
            <person name="Mikhaleva J."/>
            <person name="Olsen L.C."/>
            <person name="Jubin C."/>
            <person name="Canestro C."/>
            <person name="Bouquet J.M."/>
            <person name="Danks G."/>
            <person name="Poulain J."/>
            <person name="Campsteijn C."/>
            <person name="Adamski M."/>
            <person name="Cross I."/>
            <person name="Yadetie F."/>
            <person name="Muffato M."/>
            <person name="Louis A."/>
            <person name="Butcher S."/>
            <person name="Tsagkogeorga G."/>
            <person name="Konrad A."/>
            <person name="Singh S."/>
            <person name="Jensen M.F."/>
            <person name="Cong E.H."/>
            <person name="Eikeseth-Otteraa H."/>
            <person name="Noel B."/>
            <person name="Anthouard V."/>
            <person name="Porcel B.M."/>
            <person name="Kachouri-Lafond R."/>
            <person name="Nishino A."/>
            <person name="Ugolini M."/>
            <person name="Chourrout P."/>
            <person name="Nishida H."/>
            <person name="Aasland R."/>
            <person name="Huzurbazar S."/>
            <person name="Westhof E."/>
            <person name="Delsuc F."/>
            <person name="Lehrach H."/>
            <person name="Reinhardt R."/>
            <person name="Weissenbach J."/>
            <person name="Roy S.W."/>
            <person name="Artiguenave F."/>
            <person name="Postlethwait J.H."/>
            <person name="Manak J.R."/>
            <person name="Thompson E.M."/>
            <person name="Jaillon O."/>
            <person name="Du Pasquier L."/>
            <person name="Boudinot P."/>
            <person name="Liberles D.A."/>
            <person name="Volff J.N."/>
            <person name="Philippe H."/>
            <person name="Lenhard B."/>
            <person name="Roest Crollius H."/>
            <person name="Wincker P."/>
            <person name="Chourrout D."/>
        </authorList>
    </citation>
    <scope>NUCLEOTIDE SEQUENCE [LARGE SCALE GENOMIC DNA]</scope>
</reference>
<gene>
    <name evidence="3" type="ORF">GSOID_T00010350001</name>
</gene>
<keyword evidence="1" id="KW-0175">Coiled coil</keyword>
<sequence>MERILYKIQKYSSRGFSGLEKVNQYRDMIKWREYFLNGRHIRKQESRRRKMEEEQKMEEEEPEVEGVVIDTSSGISAQEEREFNEYLEKKECERKIEKAKELEKKLREKRERERQAVPAAFLDKNAPDVKRVKLDRRNNGELKDYERLVFEKDKTHLYKLPNVLHEF</sequence>
<feature type="coiled-coil region" evidence="1">
    <location>
        <begin position="89"/>
        <end position="116"/>
    </location>
</feature>
<evidence type="ECO:0000256" key="1">
    <source>
        <dbReference type="SAM" id="Coils"/>
    </source>
</evidence>
<dbReference type="OrthoDB" id="10600667at2759"/>
<feature type="region of interest" description="Disordered" evidence="2">
    <location>
        <begin position="45"/>
        <end position="71"/>
    </location>
</feature>
<evidence type="ECO:0000313" key="3">
    <source>
        <dbReference type="EMBL" id="CBY24485.1"/>
    </source>
</evidence>
<evidence type="ECO:0000313" key="4">
    <source>
        <dbReference type="Proteomes" id="UP000001307"/>
    </source>
</evidence>
<proteinExistence type="predicted"/>
<dbReference type="EMBL" id="FN653046">
    <property type="protein sequence ID" value="CBY24485.1"/>
    <property type="molecule type" value="Genomic_DNA"/>
</dbReference>
<feature type="compositionally biased region" description="Acidic residues" evidence="2">
    <location>
        <begin position="55"/>
        <end position="64"/>
    </location>
</feature>
<organism evidence="3">
    <name type="scientific">Oikopleura dioica</name>
    <name type="common">Tunicate</name>
    <dbReference type="NCBI Taxonomy" id="34765"/>
    <lineage>
        <taxon>Eukaryota</taxon>
        <taxon>Metazoa</taxon>
        <taxon>Chordata</taxon>
        <taxon>Tunicata</taxon>
        <taxon>Appendicularia</taxon>
        <taxon>Copelata</taxon>
        <taxon>Oikopleuridae</taxon>
        <taxon>Oikopleura</taxon>
    </lineage>
</organism>